<dbReference type="KEGG" id="kbs:EPA93_23300"/>
<keyword evidence="2" id="KW-0732">Signal</keyword>
<dbReference type="Proteomes" id="UP000290365">
    <property type="component" value="Chromosome"/>
</dbReference>
<dbReference type="InterPro" id="IPR011042">
    <property type="entry name" value="6-blade_b-propeller_TolB-like"/>
</dbReference>
<sequence length="466" mass="50201">MRKFEAFMTCRKISNIFLLFTYACFALLSSCSSPQSAPSAPQSGQTSLVTSPASPRTNPTTVPTSSSASAFPADCPPAGTTRTVNLPTDTGPAQPAVFYLTEWGGVQSGFHLTGLMRYDLTTHKTTTLLSFPGITLGTWPQFELSPDKHWLLFAYSNADRHDITRLQLLRTDGTQVQTLACFSETSAITSVHWLSAGERIVLTKEQYDQQQPATISTLEELNLTSGKAQTLLSGQYFPYLWLDDHRLIVEQTTSKDRANFFLLDTNKGSQQKLAGLTPIASFPTWGNFVYGAIATSPDGSQLFTSSFAQVGTNPLVCRGPAVQGPETLTATGSAGGSTHVIYSSQSLAILALHPASAHILLLYVENNTGDLSQNGLWKINTDGSGLMRLTSAKDEKCRDLDYRELSPQIASNYLSYAVLQTDSAKGEQQAIIVGSLSGGPAIPIASSTNIRVKANFNGFLQLVGMA</sequence>
<organism evidence="3 4">
    <name type="scientific">Ktedonosporobacter rubrisoli</name>
    <dbReference type="NCBI Taxonomy" id="2509675"/>
    <lineage>
        <taxon>Bacteria</taxon>
        <taxon>Bacillati</taxon>
        <taxon>Chloroflexota</taxon>
        <taxon>Ktedonobacteria</taxon>
        <taxon>Ktedonobacterales</taxon>
        <taxon>Ktedonosporobacteraceae</taxon>
        <taxon>Ktedonosporobacter</taxon>
    </lineage>
</organism>
<evidence type="ECO:0000313" key="4">
    <source>
        <dbReference type="Proteomes" id="UP000290365"/>
    </source>
</evidence>
<feature type="signal peptide" evidence="2">
    <location>
        <begin position="1"/>
        <end position="36"/>
    </location>
</feature>
<evidence type="ECO:0000313" key="3">
    <source>
        <dbReference type="EMBL" id="QBD78751.1"/>
    </source>
</evidence>
<evidence type="ECO:0000256" key="1">
    <source>
        <dbReference type="SAM" id="MobiDB-lite"/>
    </source>
</evidence>
<feature type="chain" id="PRO_5020455418" description="WD40 repeat domain-containing protein" evidence="2">
    <location>
        <begin position="37"/>
        <end position="466"/>
    </location>
</feature>
<dbReference type="OrthoDB" id="153902at2"/>
<feature type="region of interest" description="Disordered" evidence="1">
    <location>
        <begin position="39"/>
        <end position="74"/>
    </location>
</feature>
<accession>A0A4V0YZ76</accession>
<evidence type="ECO:0008006" key="5">
    <source>
        <dbReference type="Google" id="ProtNLM"/>
    </source>
</evidence>
<reference evidence="3 4" key="1">
    <citation type="submission" date="2019-01" db="EMBL/GenBank/DDBJ databases">
        <title>Ktedonosporobacter rubrisoli SCAWS-G2.</title>
        <authorList>
            <person name="Huang Y."/>
            <person name="Yan B."/>
        </authorList>
    </citation>
    <scope>NUCLEOTIDE SEQUENCE [LARGE SCALE GENOMIC DNA]</scope>
    <source>
        <strain evidence="3 4">SCAWS-G2</strain>
    </source>
</reference>
<dbReference type="RefSeq" id="WP_129889804.1">
    <property type="nucleotide sequence ID" value="NZ_CP035758.1"/>
</dbReference>
<feature type="compositionally biased region" description="Low complexity" evidence="1">
    <location>
        <begin position="54"/>
        <end position="73"/>
    </location>
</feature>
<dbReference type="SUPFAM" id="SSF82171">
    <property type="entry name" value="DPP6 N-terminal domain-like"/>
    <property type="match status" value="1"/>
</dbReference>
<name>A0A4V0YZ76_KTERU</name>
<dbReference type="AlphaFoldDB" id="A0A4V0YZ76"/>
<dbReference type="PROSITE" id="PS51257">
    <property type="entry name" value="PROKAR_LIPOPROTEIN"/>
    <property type="match status" value="1"/>
</dbReference>
<evidence type="ECO:0000256" key="2">
    <source>
        <dbReference type="SAM" id="SignalP"/>
    </source>
</evidence>
<proteinExistence type="predicted"/>
<gene>
    <name evidence="3" type="ORF">EPA93_23300</name>
</gene>
<dbReference type="Gene3D" id="2.120.10.30">
    <property type="entry name" value="TolB, C-terminal domain"/>
    <property type="match status" value="1"/>
</dbReference>
<keyword evidence="4" id="KW-1185">Reference proteome</keyword>
<protein>
    <recommendedName>
        <fullName evidence="5">WD40 repeat domain-containing protein</fullName>
    </recommendedName>
</protein>
<dbReference type="EMBL" id="CP035758">
    <property type="protein sequence ID" value="QBD78751.1"/>
    <property type="molecule type" value="Genomic_DNA"/>
</dbReference>